<dbReference type="Proteomes" id="UP001457197">
    <property type="component" value="Unassembled WGS sequence"/>
</dbReference>
<organism evidence="2 3">
    <name type="scientific">Faecalibacterium tardum</name>
    <dbReference type="NCBI Taxonomy" id="3133156"/>
    <lineage>
        <taxon>Bacteria</taxon>
        <taxon>Bacillati</taxon>
        <taxon>Bacillota</taxon>
        <taxon>Clostridia</taxon>
        <taxon>Eubacteriales</taxon>
        <taxon>Oscillospiraceae</taxon>
        <taxon>Faecalibacterium</taxon>
    </lineage>
</organism>
<evidence type="ECO:0000313" key="3">
    <source>
        <dbReference type="Proteomes" id="UP001457197"/>
    </source>
</evidence>
<protein>
    <submittedName>
        <fullName evidence="2">Penicillin-binding Tp47 domain C-containing protein</fullName>
    </submittedName>
</protein>
<dbReference type="SUPFAM" id="SSF81986">
    <property type="entry name" value="Tp47 lipoprotein, middle and C-terminal domains"/>
    <property type="match status" value="1"/>
</dbReference>
<evidence type="ECO:0000313" key="2">
    <source>
        <dbReference type="EMBL" id="MEQ2360548.1"/>
    </source>
</evidence>
<dbReference type="RefSeq" id="WP_349151597.1">
    <property type="nucleotide sequence ID" value="NZ_JBBMEO010000001.1"/>
</dbReference>
<dbReference type="InterPro" id="IPR038698">
    <property type="entry name" value="PBP_Tp47_domC_sf"/>
</dbReference>
<proteinExistence type="predicted"/>
<dbReference type="Gene3D" id="2.60.40.1300">
    <property type="entry name" value="Penicillin-binding protein Tp47, domain C"/>
    <property type="match status" value="1"/>
</dbReference>
<feature type="domain" description="Penicillin-binding protein Tp47" evidence="1">
    <location>
        <begin position="2"/>
        <end position="40"/>
    </location>
</feature>
<dbReference type="InterPro" id="IPR029218">
    <property type="entry name" value="PBP-Tp47_dom_C"/>
</dbReference>
<evidence type="ECO:0000259" key="1">
    <source>
        <dbReference type="Pfam" id="PF14888"/>
    </source>
</evidence>
<dbReference type="EMBL" id="JBBMEO010000001">
    <property type="protein sequence ID" value="MEQ2360548.1"/>
    <property type="molecule type" value="Genomic_DNA"/>
</dbReference>
<reference evidence="2 3" key="1">
    <citation type="submission" date="2024-03" db="EMBL/GenBank/DDBJ databases">
        <title>Human intestinal bacterial collection.</title>
        <authorList>
            <person name="Pauvert C."/>
            <person name="Hitch T.C.A."/>
            <person name="Clavel T."/>
        </authorList>
    </citation>
    <scope>NUCLEOTIDE SEQUENCE [LARGE SCALE GENOMIC DNA]</scope>
    <source>
        <strain evidence="2 3">CLA-AA-H175</strain>
    </source>
</reference>
<dbReference type="Pfam" id="PF14888">
    <property type="entry name" value="PBP-Tp47_c"/>
    <property type="match status" value="1"/>
</dbReference>
<keyword evidence="3" id="KW-1185">Reference proteome</keyword>
<accession>A0ABV1AQT6</accession>
<name>A0ABV1AQT6_9FIRM</name>
<gene>
    <name evidence="2" type="ORF">WMO44_00075</name>
</gene>
<sequence length="113" mass="12093">MSCQLPEGTDGTGYWTITIRALGYADTVVKFQTTAENLAKHELASDADRAALQAVVAEAQSKAKAAYTADSYANLETELAESVELLSRETLYKAAALEQVTHLTDAVQNLKAA</sequence>
<comment type="caution">
    <text evidence="2">The sequence shown here is derived from an EMBL/GenBank/DDBJ whole genome shotgun (WGS) entry which is preliminary data.</text>
</comment>
<dbReference type="InterPro" id="IPR038031">
    <property type="entry name" value="Tp47_mid_C_dom"/>
</dbReference>